<gene>
    <name evidence="2" type="ORF">SGADD02_02181</name>
    <name evidence="3" type="ORF">SGADD03_02162</name>
</gene>
<comment type="caution">
    <text evidence="3">The sequence shown here is derived from an EMBL/GenBank/DDBJ whole genome shotgun (WGS) entry which is preliminary data.</text>
</comment>
<reference evidence="4 5" key="1">
    <citation type="submission" date="2016-01" db="EMBL/GenBank/DDBJ databases">
        <title>Highly variable Streptococcus oralis are common among viridans streptococci isolated from primates.</title>
        <authorList>
            <person name="Denapaite D."/>
            <person name="Rieger M."/>
            <person name="Koendgen S."/>
            <person name="Brueckner R."/>
            <person name="Ochigava I."/>
            <person name="Kappeler P."/>
            <person name="Maetz-Rensing K."/>
            <person name="Leendertz F."/>
            <person name="Hakenbeck R."/>
        </authorList>
    </citation>
    <scope>NUCLEOTIDE SEQUENCE [LARGE SCALE GENOMIC DNA]</scope>
    <source>
        <strain evidence="2 4">DD02</strain>
        <strain evidence="3 5">DD03</strain>
    </source>
</reference>
<feature type="coiled-coil region" evidence="1">
    <location>
        <begin position="4"/>
        <end position="31"/>
    </location>
</feature>
<dbReference type="EMBL" id="LQXV01000454">
    <property type="protein sequence ID" value="KXU03229.1"/>
    <property type="molecule type" value="Genomic_DNA"/>
</dbReference>
<evidence type="ECO:0000256" key="1">
    <source>
        <dbReference type="SAM" id="Coils"/>
    </source>
</evidence>
<evidence type="ECO:0000313" key="3">
    <source>
        <dbReference type="EMBL" id="KXU03229.1"/>
    </source>
</evidence>
<name>A0A139QL15_9STRE</name>
<dbReference type="Proteomes" id="UP000071927">
    <property type="component" value="Unassembled WGS sequence"/>
</dbReference>
<dbReference type="PATRIC" id="fig|315405.11.peg.2548"/>
<proteinExistence type="predicted"/>
<protein>
    <submittedName>
        <fullName evidence="3">Uncharacterized protein</fullName>
    </submittedName>
</protein>
<evidence type="ECO:0000313" key="2">
    <source>
        <dbReference type="EMBL" id="KXT63624.1"/>
    </source>
</evidence>
<evidence type="ECO:0000313" key="5">
    <source>
        <dbReference type="Proteomes" id="UP000071927"/>
    </source>
</evidence>
<organism evidence="3 5">
    <name type="scientific">Streptococcus gallolyticus</name>
    <dbReference type="NCBI Taxonomy" id="315405"/>
    <lineage>
        <taxon>Bacteria</taxon>
        <taxon>Bacillati</taxon>
        <taxon>Bacillota</taxon>
        <taxon>Bacilli</taxon>
        <taxon>Lactobacillales</taxon>
        <taxon>Streptococcaceae</taxon>
        <taxon>Streptococcus</taxon>
    </lineage>
</organism>
<dbReference type="EMBL" id="LQOF01000454">
    <property type="protein sequence ID" value="KXT63624.1"/>
    <property type="molecule type" value="Genomic_DNA"/>
</dbReference>
<dbReference type="RefSeq" id="WP_061459277.1">
    <property type="nucleotide sequence ID" value="NZ_KQ968762.1"/>
</dbReference>
<dbReference type="Proteomes" id="UP000070198">
    <property type="component" value="Unassembled WGS sequence"/>
</dbReference>
<evidence type="ECO:0000313" key="4">
    <source>
        <dbReference type="Proteomes" id="UP000070198"/>
    </source>
</evidence>
<sequence>MTERNELINDIQKLKAERNRLLEQIKEAEQWESVAWDSYYAVEEHVNALEKKRKIAQNYWNSSQNEMRLQFSFVADQANRVKKVLDKKRYDLLDSEIDKLMEEVRELADVLGLEIAELPLDFPFFALPAEEIDNE</sequence>
<accession>A0A139QL15</accession>
<keyword evidence="1" id="KW-0175">Coiled coil</keyword>
<dbReference type="AlphaFoldDB" id="A0A139QL15"/>